<protein>
    <submittedName>
        <fullName evidence="5">Sugar ABC transporter substrate-binding protein</fullName>
    </submittedName>
</protein>
<feature type="chain" id="PRO_5045484644" evidence="4">
    <location>
        <begin position="29"/>
        <end position="455"/>
    </location>
</feature>
<dbReference type="RefSeq" id="WP_258211633.1">
    <property type="nucleotide sequence ID" value="NZ_JANQBD010000001.1"/>
</dbReference>
<comment type="similarity">
    <text evidence="1">Belongs to the bacterial solute-binding protein 1 family.</text>
</comment>
<dbReference type="SUPFAM" id="SSF53850">
    <property type="entry name" value="Periplasmic binding protein-like II"/>
    <property type="match status" value="1"/>
</dbReference>
<dbReference type="EMBL" id="JANQBD010000001">
    <property type="protein sequence ID" value="MCR8630028.1"/>
    <property type="molecule type" value="Genomic_DNA"/>
</dbReference>
<reference evidence="5 6" key="1">
    <citation type="submission" date="2022-08" db="EMBL/GenBank/DDBJ databases">
        <title>Paenibacillus endoradicis sp. nov., Paenibacillus radicibacter sp. nov and Paenibacillus pararadicis sp. nov., three cold-adapted plant growth-promoting bacteria isolated from root of Larix gmelinii in Great Khingan.</title>
        <authorList>
            <person name="Xue H."/>
        </authorList>
    </citation>
    <scope>NUCLEOTIDE SEQUENCE [LARGE SCALE GENOMIC DNA]</scope>
    <source>
        <strain evidence="5 6">N5-1-1-5</strain>
    </source>
</reference>
<sequence length="455" mass="50879">MFGSTRNKRRNIFVLCIVFIIMLSGCSAGSTTAPKKEEGTKDTPVTLEWWSSASLGLSQEDEFKQILAEYKKVAPHVTINYNAVPTTGLDEKMNVAIASGSFPDLYVDAVNRLVPLYNRGVTTELDSYITDDYKVSDYVKSAKDIMEINGKLAMFLMEVRSEVLLVNKDLFVKAGVENLLPDPKTRTWTRDNFAKAVEAIGKLGNGVYGMGMVASDLANDKFLDGYIYSDGDEYTNKDFTKVTYNTPGNVKKLEWLVQLATSPYAVPGASGTKVTDMYELFKKGKVAVIMNDRGDYRREINEGTITNKINYMNAHFPTDDGSQSKLAATGSGIVVKKQSDKVKEKEAAKFAMWFSSGKPEIVNKLLYQKYSKLPSRKSLEGFIADEQGKVWLDMPVKTIVNPVGMPNYMQIRKAWFNYFQQAMLNNGKMTAKDALAGYEKEVQKLLDEGNKELKK</sequence>
<evidence type="ECO:0000256" key="2">
    <source>
        <dbReference type="ARBA" id="ARBA00022448"/>
    </source>
</evidence>
<proteinExistence type="inferred from homology"/>
<feature type="signal peptide" evidence="4">
    <location>
        <begin position="1"/>
        <end position="28"/>
    </location>
</feature>
<dbReference type="PROSITE" id="PS51257">
    <property type="entry name" value="PROKAR_LIPOPROTEIN"/>
    <property type="match status" value="1"/>
</dbReference>
<dbReference type="Proteomes" id="UP001300012">
    <property type="component" value="Unassembled WGS sequence"/>
</dbReference>
<keyword evidence="6" id="KW-1185">Reference proteome</keyword>
<evidence type="ECO:0000313" key="6">
    <source>
        <dbReference type="Proteomes" id="UP001300012"/>
    </source>
</evidence>
<dbReference type="CDD" id="cd13585">
    <property type="entry name" value="PBP2_TMBP_like"/>
    <property type="match status" value="1"/>
</dbReference>
<gene>
    <name evidence="5" type="ORF">NV381_02320</name>
</gene>
<dbReference type="Pfam" id="PF01547">
    <property type="entry name" value="SBP_bac_1"/>
    <property type="match status" value="1"/>
</dbReference>
<evidence type="ECO:0000313" key="5">
    <source>
        <dbReference type="EMBL" id="MCR8630028.1"/>
    </source>
</evidence>
<dbReference type="PANTHER" id="PTHR30061">
    <property type="entry name" value="MALTOSE-BINDING PERIPLASMIC PROTEIN"/>
    <property type="match status" value="1"/>
</dbReference>
<comment type="caution">
    <text evidence="5">The sequence shown here is derived from an EMBL/GenBank/DDBJ whole genome shotgun (WGS) entry which is preliminary data.</text>
</comment>
<dbReference type="PANTHER" id="PTHR30061:SF50">
    <property type="entry name" value="MALTOSE_MALTODEXTRIN-BINDING PERIPLASMIC PROTEIN"/>
    <property type="match status" value="1"/>
</dbReference>
<organism evidence="5 6">
    <name type="scientific">Paenibacillus radicis</name>
    <name type="common">ex Xue et al. 2023</name>
    <dbReference type="NCBI Taxonomy" id="2972489"/>
    <lineage>
        <taxon>Bacteria</taxon>
        <taxon>Bacillati</taxon>
        <taxon>Bacillota</taxon>
        <taxon>Bacilli</taxon>
        <taxon>Bacillales</taxon>
        <taxon>Paenibacillaceae</taxon>
        <taxon>Paenibacillus</taxon>
    </lineage>
</organism>
<evidence type="ECO:0000256" key="4">
    <source>
        <dbReference type="SAM" id="SignalP"/>
    </source>
</evidence>
<dbReference type="Gene3D" id="3.40.190.10">
    <property type="entry name" value="Periplasmic binding protein-like II"/>
    <property type="match status" value="1"/>
</dbReference>
<name>A0ABT1YCT4_9BACL</name>
<keyword evidence="2" id="KW-0813">Transport</keyword>
<keyword evidence="3 4" id="KW-0732">Signal</keyword>
<evidence type="ECO:0000256" key="3">
    <source>
        <dbReference type="ARBA" id="ARBA00022729"/>
    </source>
</evidence>
<evidence type="ECO:0000256" key="1">
    <source>
        <dbReference type="ARBA" id="ARBA00008520"/>
    </source>
</evidence>
<dbReference type="InterPro" id="IPR006059">
    <property type="entry name" value="SBP"/>
</dbReference>
<accession>A0ABT1YCT4</accession>